<evidence type="ECO:0000256" key="1">
    <source>
        <dbReference type="SAM" id="MobiDB-lite"/>
    </source>
</evidence>
<protein>
    <submittedName>
        <fullName evidence="3">Uncharacterized protein</fullName>
    </submittedName>
</protein>
<dbReference type="Proteomes" id="UP000712600">
    <property type="component" value="Unassembled WGS sequence"/>
</dbReference>
<evidence type="ECO:0000256" key="2">
    <source>
        <dbReference type="SAM" id="Phobius"/>
    </source>
</evidence>
<gene>
    <name evidence="3" type="ORF">F2Q69_00055352</name>
</gene>
<sequence length="211" mass="23442">MGSMENVHSSASDSLIWGFSIISIVMTKLIFHVYMVEIVDQEEARILLQWHVLYKAYVEEEAKLKVGATANQQEKQTKEEVGLEVSVTPSGSTMFLTLVLETKKMASAASSLSAKERREQAAAARGTTLSNSGSSEKSQLGSMGKTGQIFTPHIVNIASGDVMILTKTDYFHDLAQSKIFSFPFFELRLFARRFKLKEFSDAESCQIDLVL</sequence>
<dbReference type="AlphaFoldDB" id="A0A8S9N2G6"/>
<dbReference type="EMBL" id="QGKX02002183">
    <property type="protein sequence ID" value="KAF3486854.1"/>
    <property type="molecule type" value="Genomic_DNA"/>
</dbReference>
<comment type="caution">
    <text evidence="3">The sequence shown here is derived from an EMBL/GenBank/DDBJ whole genome shotgun (WGS) entry which is preliminary data.</text>
</comment>
<name>A0A8S9N2G6_BRACR</name>
<keyword evidence="2" id="KW-1133">Transmembrane helix</keyword>
<accession>A0A8S9N2G6</accession>
<feature type="transmembrane region" description="Helical" evidence="2">
    <location>
        <begin position="15"/>
        <end position="36"/>
    </location>
</feature>
<proteinExistence type="predicted"/>
<keyword evidence="2" id="KW-0472">Membrane</keyword>
<reference evidence="3" key="1">
    <citation type="submission" date="2019-12" db="EMBL/GenBank/DDBJ databases">
        <title>Genome sequencing and annotation of Brassica cretica.</title>
        <authorList>
            <person name="Studholme D.J."/>
            <person name="Sarris P."/>
        </authorList>
    </citation>
    <scope>NUCLEOTIDE SEQUENCE</scope>
    <source>
        <strain evidence="3">PFS-109/04</strain>
        <tissue evidence="3">Leaf</tissue>
    </source>
</reference>
<evidence type="ECO:0000313" key="4">
    <source>
        <dbReference type="Proteomes" id="UP000712600"/>
    </source>
</evidence>
<organism evidence="3 4">
    <name type="scientific">Brassica cretica</name>
    <name type="common">Mustard</name>
    <dbReference type="NCBI Taxonomy" id="69181"/>
    <lineage>
        <taxon>Eukaryota</taxon>
        <taxon>Viridiplantae</taxon>
        <taxon>Streptophyta</taxon>
        <taxon>Embryophyta</taxon>
        <taxon>Tracheophyta</taxon>
        <taxon>Spermatophyta</taxon>
        <taxon>Magnoliopsida</taxon>
        <taxon>eudicotyledons</taxon>
        <taxon>Gunneridae</taxon>
        <taxon>Pentapetalae</taxon>
        <taxon>rosids</taxon>
        <taxon>malvids</taxon>
        <taxon>Brassicales</taxon>
        <taxon>Brassicaceae</taxon>
        <taxon>Brassiceae</taxon>
        <taxon>Brassica</taxon>
    </lineage>
</organism>
<keyword evidence="2" id="KW-0812">Transmembrane</keyword>
<feature type="compositionally biased region" description="Polar residues" evidence="1">
    <location>
        <begin position="127"/>
        <end position="141"/>
    </location>
</feature>
<feature type="region of interest" description="Disordered" evidence="1">
    <location>
        <begin position="123"/>
        <end position="143"/>
    </location>
</feature>
<evidence type="ECO:0000313" key="3">
    <source>
        <dbReference type="EMBL" id="KAF3486854.1"/>
    </source>
</evidence>